<evidence type="ECO:0000256" key="3">
    <source>
        <dbReference type="ARBA" id="ARBA00023163"/>
    </source>
</evidence>
<evidence type="ECO:0000259" key="7">
    <source>
        <dbReference type="PROSITE" id="PS50217"/>
    </source>
</evidence>
<name>A0A2J7ZKT7_9CHLO</name>
<dbReference type="GO" id="GO:0003700">
    <property type="term" value="F:DNA-binding transcription factor activity"/>
    <property type="evidence" value="ECO:0007669"/>
    <property type="project" value="InterPro"/>
</dbReference>
<dbReference type="PANTHER" id="PTHR45764">
    <property type="entry name" value="BZIP TRANSCRIPTION FACTOR 44"/>
    <property type="match status" value="1"/>
</dbReference>
<dbReference type="OrthoDB" id="551672at2759"/>
<dbReference type="GO" id="GO:0003677">
    <property type="term" value="F:DNA binding"/>
    <property type="evidence" value="ECO:0007669"/>
    <property type="project" value="UniProtKB-KW"/>
</dbReference>
<accession>A0A2J7ZKT7</accession>
<evidence type="ECO:0000256" key="1">
    <source>
        <dbReference type="ARBA" id="ARBA00023015"/>
    </source>
</evidence>
<feature type="region of interest" description="Disordered" evidence="6">
    <location>
        <begin position="215"/>
        <end position="234"/>
    </location>
</feature>
<keyword evidence="5" id="KW-0175">Coiled coil</keyword>
<keyword evidence="9" id="KW-1185">Reference proteome</keyword>
<evidence type="ECO:0000313" key="8">
    <source>
        <dbReference type="EMBL" id="PNH00885.1"/>
    </source>
</evidence>
<keyword evidence="1" id="KW-0805">Transcription regulation</keyword>
<evidence type="ECO:0000256" key="4">
    <source>
        <dbReference type="ARBA" id="ARBA00023242"/>
    </source>
</evidence>
<dbReference type="AlphaFoldDB" id="A0A2J7ZKT7"/>
<reference evidence="8 9" key="1">
    <citation type="journal article" date="2017" name="Mol. Biol. Evol.">
        <title>The 4-celled Tetrabaena socialis nuclear genome reveals the essential components for genetic control of cell number at the origin of multicellularity in the volvocine lineage.</title>
        <authorList>
            <person name="Featherston J."/>
            <person name="Arakaki Y."/>
            <person name="Hanschen E.R."/>
            <person name="Ferris P.J."/>
            <person name="Michod R.E."/>
            <person name="Olson B.J.S.C."/>
            <person name="Nozaki H."/>
            <person name="Durand P.M."/>
        </authorList>
    </citation>
    <scope>NUCLEOTIDE SEQUENCE [LARGE SCALE GENOMIC DNA]</scope>
    <source>
        <strain evidence="8 9">NIES-571</strain>
    </source>
</reference>
<feature type="coiled-coil region" evidence="5">
    <location>
        <begin position="247"/>
        <end position="316"/>
    </location>
</feature>
<dbReference type="SMART" id="SM00338">
    <property type="entry name" value="BRLZ"/>
    <property type="match status" value="1"/>
</dbReference>
<feature type="domain" description="BZIP" evidence="7">
    <location>
        <begin position="236"/>
        <end position="299"/>
    </location>
</feature>
<dbReference type="InterPro" id="IPR004827">
    <property type="entry name" value="bZIP"/>
</dbReference>
<dbReference type="InterPro" id="IPR046347">
    <property type="entry name" value="bZIP_sf"/>
</dbReference>
<dbReference type="SUPFAM" id="SSF57959">
    <property type="entry name" value="Leucine zipper domain"/>
    <property type="match status" value="1"/>
</dbReference>
<dbReference type="PANTHER" id="PTHR45764:SF38">
    <property type="entry name" value="BZIP TRANSCRIPTION FACTOR 44"/>
    <property type="match status" value="1"/>
</dbReference>
<dbReference type="Proteomes" id="UP000236333">
    <property type="component" value="Unassembled WGS sequence"/>
</dbReference>
<keyword evidence="3" id="KW-0804">Transcription</keyword>
<sequence>MERQTSVDDLLGGFWRLGQAGTFGRTDSEAAFQEFLKRIPSTTNLAAAVAEQSSQNLAASGSQPAASGVLNDVVTTAVGAGGIPRVPSLELLRQLVQFPGSHMTANGISPSLVKAEAPAPSAFRLPEPHQEVLKVMPPLPAPMALPAAPPARVLEQYPLAGISALSELASLSAVGTAALHAVPAFGAQGSSLTPGQAAAAALQLGSLGQLGARLSSQAAATNGHGTSSDRDDGKVDVRRARRMLSNRESARRSRRRKQEHLSKLEEERNLLEEERRAFENNLDSLERRSTYMEDENRRLKEENERLRDELRFLRNEDSLRVVAGTR</sequence>
<keyword evidence="4" id="KW-0539">Nucleus</keyword>
<evidence type="ECO:0000256" key="6">
    <source>
        <dbReference type="SAM" id="MobiDB-lite"/>
    </source>
</evidence>
<gene>
    <name evidence="8" type="ORF">TSOC_013266</name>
</gene>
<dbReference type="Pfam" id="PF00170">
    <property type="entry name" value="bZIP_1"/>
    <property type="match status" value="1"/>
</dbReference>
<evidence type="ECO:0000313" key="9">
    <source>
        <dbReference type="Proteomes" id="UP000236333"/>
    </source>
</evidence>
<evidence type="ECO:0000256" key="2">
    <source>
        <dbReference type="ARBA" id="ARBA00023125"/>
    </source>
</evidence>
<protein>
    <submittedName>
        <fullName evidence="8">Protein ABSCISIC ACID-INSENSITIVE 5</fullName>
    </submittedName>
</protein>
<dbReference type="Gene3D" id="1.20.5.170">
    <property type="match status" value="1"/>
</dbReference>
<keyword evidence="2" id="KW-0238">DNA-binding</keyword>
<comment type="caution">
    <text evidence="8">The sequence shown here is derived from an EMBL/GenBank/DDBJ whole genome shotgun (WGS) entry which is preliminary data.</text>
</comment>
<dbReference type="PROSITE" id="PS00036">
    <property type="entry name" value="BZIP_BASIC"/>
    <property type="match status" value="1"/>
</dbReference>
<evidence type="ECO:0000256" key="5">
    <source>
        <dbReference type="SAM" id="Coils"/>
    </source>
</evidence>
<dbReference type="PROSITE" id="PS50217">
    <property type="entry name" value="BZIP"/>
    <property type="match status" value="1"/>
</dbReference>
<proteinExistence type="predicted"/>
<dbReference type="EMBL" id="PGGS01001114">
    <property type="protein sequence ID" value="PNH00885.1"/>
    <property type="molecule type" value="Genomic_DNA"/>
</dbReference>
<organism evidence="8 9">
    <name type="scientific">Tetrabaena socialis</name>
    <dbReference type="NCBI Taxonomy" id="47790"/>
    <lineage>
        <taxon>Eukaryota</taxon>
        <taxon>Viridiplantae</taxon>
        <taxon>Chlorophyta</taxon>
        <taxon>core chlorophytes</taxon>
        <taxon>Chlorophyceae</taxon>
        <taxon>CS clade</taxon>
        <taxon>Chlamydomonadales</taxon>
        <taxon>Tetrabaenaceae</taxon>
        <taxon>Tetrabaena</taxon>
    </lineage>
</organism>